<dbReference type="EMBL" id="CP121195">
    <property type="protein sequence ID" value="XBH12616.1"/>
    <property type="molecule type" value="Genomic_DNA"/>
</dbReference>
<reference evidence="8" key="1">
    <citation type="submission" date="2023-03" db="EMBL/GenBank/DDBJ databases">
        <title>Edaphobacter sp.</title>
        <authorList>
            <person name="Huber K.J."/>
            <person name="Papendorf J."/>
            <person name="Pilke C."/>
            <person name="Bunk B."/>
            <person name="Sproeer C."/>
            <person name="Pester M."/>
        </authorList>
    </citation>
    <scope>NUCLEOTIDE SEQUENCE</scope>
    <source>
        <strain evidence="7">DSM 109919</strain>
        <strain evidence="8">DSM 109920</strain>
    </source>
</reference>
<dbReference type="GO" id="GO:0006099">
    <property type="term" value="P:tricarboxylic acid cycle"/>
    <property type="evidence" value="ECO:0007669"/>
    <property type="project" value="TreeGrafter"/>
</dbReference>
<dbReference type="SMART" id="SM00861">
    <property type="entry name" value="Transket_pyr"/>
    <property type="match status" value="1"/>
</dbReference>
<comment type="cofactor">
    <cofactor evidence="1">
        <name>thiamine diphosphate</name>
        <dbReference type="ChEBI" id="CHEBI:58937"/>
    </cofactor>
</comment>
<dbReference type="Gene3D" id="3.40.50.11610">
    <property type="entry name" value="Multifunctional 2-oxoglutarate metabolism enzyme, C-terminal domain"/>
    <property type="match status" value="1"/>
</dbReference>
<dbReference type="NCBIfam" id="NF006914">
    <property type="entry name" value="PRK09404.1"/>
    <property type="match status" value="1"/>
</dbReference>
<dbReference type="SUPFAM" id="SSF52518">
    <property type="entry name" value="Thiamin diphosphate-binding fold (THDP-binding)"/>
    <property type="match status" value="2"/>
</dbReference>
<dbReference type="Pfam" id="PF00676">
    <property type="entry name" value="E1_dh"/>
    <property type="match status" value="1"/>
</dbReference>
<dbReference type="EC" id="1.2.4.2" evidence="3"/>
<evidence type="ECO:0000256" key="4">
    <source>
        <dbReference type="ARBA" id="ARBA00023002"/>
    </source>
</evidence>
<dbReference type="Gene3D" id="3.40.50.12470">
    <property type="match status" value="1"/>
</dbReference>
<dbReference type="PANTHER" id="PTHR23152:SF4">
    <property type="entry name" value="2-OXOADIPATE DEHYDROGENASE COMPLEX COMPONENT E1"/>
    <property type="match status" value="1"/>
</dbReference>
<dbReference type="PANTHER" id="PTHR23152">
    <property type="entry name" value="2-OXOGLUTARATE DEHYDROGENASE"/>
    <property type="match status" value="1"/>
</dbReference>
<gene>
    <name evidence="7" type="ORF">P4G45_12650</name>
    <name evidence="8" type="ORF">P8936_13065</name>
</gene>
<dbReference type="GO" id="GO:0045252">
    <property type="term" value="C:oxoglutarate dehydrogenase complex"/>
    <property type="evidence" value="ECO:0007669"/>
    <property type="project" value="TreeGrafter"/>
</dbReference>
<dbReference type="Pfam" id="PF16870">
    <property type="entry name" value="OxoGdeHyase_C"/>
    <property type="match status" value="1"/>
</dbReference>
<dbReference type="GO" id="GO:0005829">
    <property type="term" value="C:cytosol"/>
    <property type="evidence" value="ECO:0007669"/>
    <property type="project" value="TreeGrafter"/>
</dbReference>
<dbReference type="EMBL" id="CP121194">
    <property type="protein sequence ID" value="XBH09328.1"/>
    <property type="molecule type" value="Genomic_DNA"/>
</dbReference>
<protein>
    <recommendedName>
        <fullName evidence="3">oxoglutarate dehydrogenase (succinyl-transferring)</fullName>
        <ecNumber evidence="3">1.2.4.2</ecNumber>
    </recommendedName>
</protein>
<dbReference type="RefSeq" id="WP_348266839.1">
    <property type="nucleotide sequence ID" value="NZ_CP121194.1"/>
</dbReference>
<evidence type="ECO:0000256" key="2">
    <source>
        <dbReference type="ARBA" id="ARBA00003906"/>
    </source>
</evidence>
<dbReference type="InterPro" id="IPR031717">
    <property type="entry name" value="ODO-1/KGD_C"/>
</dbReference>
<accession>A0AAU7CWJ1</accession>
<keyword evidence="4 8" id="KW-0560">Oxidoreductase</keyword>
<dbReference type="InterPro" id="IPR001017">
    <property type="entry name" value="DH_E1"/>
</dbReference>
<proteinExistence type="predicted"/>
<sequence>MATKAGVVTPPAPVAEQQDRETVFDIFRRWGYLQASLDPLGQYLPPEPFPTPAPEGEAAAEARKYYCGTIAAEFMHIPSPEQRQWLQERIEQTPPTADQKLILTQLIRGDIFEQVIQSRYLGTKRFSLEGLTVLIPFLDRVLAVSAGLGVTKCVMGMSHRGRLNVMTNTIGRKASEIFTKFEDVDPRSTMGGGDVKYHIGATGEYRSPKGEVIGLHLASNPSHLEAVDPVVLGRARAKQERIGKGGKDAVLPLIIHGDAAFAGQGILAESLNMATLHGYNVGGTVHVIVNNLLGFTAIPEESNSSRFSSDVAKRLPIPIFHVNAEDPDAVVRVAAIAAEFRHRFHSDVVVDLIGYRRHGHSEVDDPTVTQPRRYAKIKDHPPLYQIYAQRIGVDPAAEVHQIQQELLDDQKAATKAERVPLLREMPDYWSSYKGGELLPEDDVPTGLPSERVNELVLALTKYPSDFHIHPKVKKLFEQRVEMGAGTRPFDYGAAELVAYASLLESGTLVRLTGQDSQRGTFNQRHAVMVDTETETKYIPLAHLSEGQARFEVYNSLLSEAAVLGFEYGFARDYPEALVLWEAQFGDFANGAQVIIDQFIASSEMKWGLLSGIVMLLPHGYEGQGPEHSSARLERYLQLAANDNIQICQPSTAAQYFHLLRRQALRPWRKPLIVFTPKSMLRHPDASSHLSDFARDRYQNVLPDNEVTDPRRLLVCSGKIGHNLRMERAKRKDMSVGIIFVEQLYPWPEEELQAALDQHPGAEEIVWVQEEPANMGAAFYVLPLLRRLAGDRAVLSVKRSPSATPATGSAKAHDMEEKTLIDLAFGAKST</sequence>
<dbReference type="Pfam" id="PF02779">
    <property type="entry name" value="Transket_pyr"/>
    <property type="match status" value="1"/>
</dbReference>
<evidence type="ECO:0000256" key="1">
    <source>
        <dbReference type="ARBA" id="ARBA00001964"/>
    </source>
</evidence>
<accession>A0AAU7D6X2</accession>
<dbReference type="InterPro" id="IPR042179">
    <property type="entry name" value="KGD_C_sf"/>
</dbReference>
<name>A0AAU7D6X2_9BACT</name>
<dbReference type="InterPro" id="IPR011603">
    <property type="entry name" value="2oxoglutarate_DH_E1"/>
</dbReference>
<dbReference type="NCBIfam" id="NF008907">
    <property type="entry name" value="PRK12270.1"/>
    <property type="match status" value="1"/>
</dbReference>
<dbReference type="Gene3D" id="3.40.50.970">
    <property type="match status" value="1"/>
</dbReference>
<evidence type="ECO:0000313" key="8">
    <source>
        <dbReference type="EMBL" id="XBH12616.1"/>
    </source>
</evidence>
<dbReference type="InterPro" id="IPR005475">
    <property type="entry name" value="Transketolase-like_Pyr-bd"/>
</dbReference>
<evidence type="ECO:0000256" key="5">
    <source>
        <dbReference type="ARBA" id="ARBA00023052"/>
    </source>
</evidence>
<dbReference type="NCBIfam" id="TIGR00239">
    <property type="entry name" value="2oxo_dh_E1"/>
    <property type="match status" value="1"/>
</dbReference>
<evidence type="ECO:0000256" key="3">
    <source>
        <dbReference type="ARBA" id="ARBA00012280"/>
    </source>
</evidence>
<evidence type="ECO:0000259" key="6">
    <source>
        <dbReference type="SMART" id="SM00861"/>
    </source>
</evidence>
<dbReference type="GO" id="GO:0004591">
    <property type="term" value="F:oxoglutarate dehydrogenase (succinyl-transferring) activity"/>
    <property type="evidence" value="ECO:0007669"/>
    <property type="project" value="UniProtKB-EC"/>
</dbReference>
<feature type="domain" description="Transketolase-like pyrimidine-binding" evidence="6">
    <location>
        <begin position="489"/>
        <end position="682"/>
    </location>
</feature>
<dbReference type="AlphaFoldDB" id="A0AAU7D6X2"/>
<keyword evidence="5" id="KW-0786">Thiamine pyrophosphate</keyword>
<organism evidence="8">
    <name type="scientific">Edaphobacter paludis</name>
    <dbReference type="NCBI Taxonomy" id="3035702"/>
    <lineage>
        <taxon>Bacteria</taxon>
        <taxon>Pseudomonadati</taxon>
        <taxon>Acidobacteriota</taxon>
        <taxon>Terriglobia</taxon>
        <taxon>Terriglobales</taxon>
        <taxon>Acidobacteriaceae</taxon>
        <taxon>Edaphobacter</taxon>
    </lineage>
</organism>
<dbReference type="GO" id="GO:0030976">
    <property type="term" value="F:thiamine pyrophosphate binding"/>
    <property type="evidence" value="ECO:0007669"/>
    <property type="project" value="InterPro"/>
</dbReference>
<dbReference type="PIRSF" id="PIRSF000157">
    <property type="entry name" value="Oxoglu_dh_E1"/>
    <property type="match status" value="1"/>
</dbReference>
<dbReference type="InterPro" id="IPR029061">
    <property type="entry name" value="THDP-binding"/>
</dbReference>
<evidence type="ECO:0000313" key="7">
    <source>
        <dbReference type="EMBL" id="XBH09328.1"/>
    </source>
</evidence>
<dbReference type="KEGG" id="epl:P4G45_12650"/>
<comment type="function">
    <text evidence="2">E1 component of the 2-oxoglutarate dehydrogenase (OGDH) complex which catalyzes the decarboxylation of 2-oxoglutarate, the first step in the conversion of 2-oxoglutarate to succinyl-CoA and CO(2).</text>
</comment>